<proteinExistence type="inferred from homology"/>
<keyword evidence="2" id="KW-0560">Oxidoreductase</keyword>
<dbReference type="GO" id="GO:0008115">
    <property type="term" value="F:sarcosine oxidase activity"/>
    <property type="evidence" value="ECO:0007669"/>
    <property type="project" value="InterPro"/>
</dbReference>
<dbReference type="Pfam" id="PF17806">
    <property type="entry name" value="SO_alpha_A3"/>
    <property type="match status" value="1"/>
</dbReference>
<dbReference type="InterPro" id="IPR036188">
    <property type="entry name" value="FAD/NAD-bd_sf"/>
</dbReference>
<gene>
    <name evidence="6" type="ORF">GEU84_007115</name>
</gene>
<dbReference type="Gene3D" id="1.10.10.1100">
    <property type="entry name" value="BFD-like [2Fe-2S]-binding domain"/>
    <property type="match status" value="1"/>
</dbReference>
<dbReference type="InterPro" id="IPR041854">
    <property type="entry name" value="BFD-like_2Fe2S-bd_dom_sf"/>
</dbReference>
<name>A0A8X8H6M0_9RHOB</name>
<dbReference type="InterPro" id="IPR041117">
    <property type="entry name" value="SoxA_A3"/>
</dbReference>
<dbReference type="PIRSF" id="PIRSF037980">
    <property type="entry name" value="SoxA"/>
    <property type="match status" value="1"/>
</dbReference>
<feature type="domain" description="SoxA A3" evidence="5">
    <location>
        <begin position="493"/>
        <end position="578"/>
    </location>
</feature>
<organism evidence="6 7">
    <name type="scientific">Fertoeibacter niger</name>
    <dbReference type="NCBI Taxonomy" id="2656921"/>
    <lineage>
        <taxon>Bacteria</taxon>
        <taxon>Pseudomonadati</taxon>
        <taxon>Pseudomonadota</taxon>
        <taxon>Alphaproteobacteria</taxon>
        <taxon>Rhodobacterales</taxon>
        <taxon>Paracoccaceae</taxon>
        <taxon>Fertoeibacter</taxon>
    </lineage>
</organism>
<dbReference type="PRINTS" id="PR00411">
    <property type="entry name" value="PNDRDTASEI"/>
</dbReference>
<evidence type="ECO:0000259" key="4">
    <source>
        <dbReference type="Pfam" id="PF08669"/>
    </source>
</evidence>
<dbReference type="AlphaFoldDB" id="A0A8X8H6M0"/>
<feature type="domain" description="Aminomethyltransferase C-terminal" evidence="4">
    <location>
        <begin position="879"/>
        <end position="963"/>
    </location>
</feature>
<dbReference type="SUPFAM" id="SSF51905">
    <property type="entry name" value="FAD/NAD(P)-binding domain"/>
    <property type="match status" value="1"/>
</dbReference>
<dbReference type="InterPro" id="IPR006277">
    <property type="entry name" value="Sarcosine_oxidase_asu"/>
</dbReference>
<sequence>MRIAGKGLIDRGTPVRFRFDGVDYSGFKGDTVASALLANGVRLMGRSFKYHRPRGVLTAGSEEPSALLEVIEDRQQTPNVRATVQEIFEGLEVKSQNRWPSLRHDLLSVNDLAAPFLSAGFYYKTFMWPRAFWEKLYEPVIRRAAGLGSLSGRHDEAAYEKAFAFCDLLVIGAGPTGLMAALTAARAGADVILADEDARMGGALLSDSGMIGGIAAPDWAAQVLAELATLPNVRLMPRTTVTGAYDNGTYGALERVGLHLPSTGDLPRECFWRIVAGRAVLATGALERPIAFENNDRPGVMLASAIRTYLNRYGVVPGKRITIFANNDHARQTARDLMAAGVKVAVIIDSRPDAALVEDCPVYAGAVVTGTRGRMALTGITVSHKGGNLHIDTDCLGLSGGWNPTLHLTCHMNGRPVWDATLAAFLPAPGAVPGLIPAGAASGVFSTQACLASGAEAAQAALQAMGHATADAALPQAEDAPYAIQPLWAVPGKGRAWLDYANDVTVKDVKLAAQENFASVEHMKRYTTQGMAPDQGKNSNVAALAVLADATGRGIPETGTTTFRPPFSPVSIAAMGAGGKAEGFAPQRFLTSHGASVERGAPMIEAGLWYRPSYFPRPGETTWRQACDREVAMVRGTVGVADVSTLGKIDIQGADAARFLDFVYTNTFSTLPVGRVRYGLMLREDGHVMDDGTTARLGENHFLMTTTTAAAGQVMRHLDFVQQAFCADWDLRTISVTENWAQFAVAGPKARALVNSVLDQPADFPFMACGAVSIHGTPARLFRISFSGEEGYEIAVPARYGEALFRDLLARAETMGGGAYGMEALNVLRIEKGFITHAEIHGRVTAFDIGLEKMISPKKDCIGKAAATRPGMLGPDRQQLVGLKAVGDAALTAGAHLFTPGAAVNRANSQGYVTSVGWSPTLGASLGLAFLQNGRARRGEMVRLVDHLRKIDLLCEVADPVFHDKEGAKLRA</sequence>
<dbReference type="SUPFAM" id="SSF103025">
    <property type="entry name" value="Folate-binding domain"/>
    <property type="match status" value="1"/>
</dbReference>
<dbReference type="GO" id="GO:0046653">
    <property type="term" value="P:tetrahydrofolate metabolic process"/>
    <property type="evidence" value="ECO:0007669"/>
    <property type="project" value="InterPro"/>
</dbReference>
<dbReference type="InterPro" id="IPR029043">
    <property type="entry name" value="GcvT/YgfZ_C"/>
</dbReference>
<dbReference type="Gene3D" id="3.10.20.440">
    <property type="entry name" value="2Fe-2S iron-sulphur cluster binding domain, sarcosine oxidase, alpha subunit, N-terminal domain"/>
    <property type="match status" value="1"/>
</dbReference>
<dbReference type="EMBL" id="WHUT02000003">
    <property type="protein sequence ID" value="NUB44146.1"/>
    <property type="molecule type" value="Genomic_DNA"/>
</dbReference>
<evidence type="ECO:0000259" key="5">
    <source>
        <dbReference type="Pfam" id="PF17806"/>
    </source>
</evidence>
<dbReference type="RefSeq" id="WP_152824632.1">
    <property type="nucleotide sequence ID" value="NZ_WHUT02000003.1"/>
</dbReference>
<dbReference type="InterPro" id="IPR013977">
    <property type="entry name" value="GcvT_C"/>
</dbReference>
<dbReference type="Proteomes" id="UP000484076">
    <property type="component" value="Unassembled WGS sequence"/>
</dbReference>
<dbReference type="Pfam" id="PF01571">
    <property type="entry name" value="GCV_T"/>
    <property type="match status" value="1"/>
</dbReference>
<dbReference type="InterPro" id="IPR006222">
    <property type="entry name" value="GCVT_N"/>
</dbReference>
<dbReference type="Pfam" id="PF13510">
    <property type="entry name" value="Fer2_4"/>
    <property type="match status" value="1"/>
</dbReference>
<evidence type="ECO:0000259" key="3">
    <source>
        <dbReference type="Pfam" id="PF01571"/>
    </source>
</evidence>
<dbReference type="Pfam" id="PF12831">
    <property type="entry name" value="FAD_oxidored"/>
    <property type="match status" value="1"/>
</dbReference>
<evidence type="ECO:0000313" key="7">
    <source>
        <dbReference type="Proteomes" id="UP000484076"/>
    </source>
</evidence>
<dbReference type="InterPro" id="IPR028896">
    <property type="entry name" value="GcvT/YgfZ/DmdA"/>
</dbReference>
<feature type="domain" description="GCVT N-terminal" evidence="3">
    <location>
        <begin position="593"/>
        <end position="859"/>
    </location>
</feature>
<evidence type="ECO:0000256" key="2">
    <source>
        <dbReference type="ARBA" id="ARBA00023002"/>
    </source>
</evidence>
<protein>
    <submittedName>
        <fullName evidence="6">Sarcosine oxidase subunit alpha family protein</fullName>
    </submittedName>
</protein>
<dbReference type="NCBIfam" id="TIGR01372">
    <property type="entry name" value="soxA"/>
    <property type="match status" value="1"/>
</dbReference>
<dbReference type="PRINTS" id="PR00368">
    <property type="entry name" value="FADPNR"/>
</dbReference>
<dbReference type="PANTHER" id="PTHR43757:SF2">
    <property type="entry name" value="AMINOMETHYLTRANSFERASE, MITOCHONDRIAL"/>
    <property type="match status" value="1"/>
</dbReference>
<evidence type="ECO:0000313" key="6">
    <source>
        <dbReference type="EMBL" id="NUB44146.1"/>
    </source>
</evidence>
<comment type="caution">
    <text evidence="6">The sequence shown here is derived from an EMBL/GenBank/DDBJ whole genome shotgun (WGS) entry which is preliminary data.</text>
</comment>
<comment type="similarity">
    <text evidence="1">Belongs to the GcvT family.</text>
</comment>
<dbReference type="PANTHER" id="PTHR43757">
    <property type="entry name" value="AMINOMETHYLTRANSFERASE"/>
    <property type="match status" value="1"/>
</dbReference>
<accession>A0A8X8H6M0</accession>
<keyword evidence="7" id="KW-1185">Reference proteome</keyword>
<evidence type="ECO:0000256" key="1">
    <source>
        <dbReference type="ARBA" id="ARBA00008609"/>
    </source>
</evidence>
<dbReference type="SUPFAM" id="SSF101790">
    <property type="entry name" value="Aminomethyltransferase beta-barrel domain"/>
    <property type="match status" value="1"/>
</dbReference>
<dbReference type="Gene3D" id="3.50.50.60">
    <property type="entry name" value="FAD/NAD(P)-binding domain"/>
    <property type="match status" value="1"/>
</dbReference>
<dbReference type="InterPro" id="IPR027266">
    <property type="entry name" value="TrmE/GcvT-like"/>
</dbReference>
<dbReference type="Pfam" id="PF08669">
    <property type="entry name" value="GCV_T_C"/>
    <property type="match status" value="1"/>
</dbReference>
<dbReference type="InterPro" id="IPR042204">
    <property type="entry name" value="2Fe-2S-bd_N"/>
</dbReference>
<reference evidence="6" key="1">
    <citation type="submission" date="2020-05" db="EMBL/GenBank/DDBJ databases">
        <title>Fertoebacter nigrum gen. nov., sp. nov., a new member of the family Rhodobacteraceae.</title>
        <authorList>
            <person name="Szuroczki S."/>
            <person name="Abbaszade G."/>
            <person name="Buni D."/>
            <person name="Schumann P."/>
            <person name="Toth E."/>
        </authorList>
    </citation>
    <scope>NUCLEOTIDE SEQUENCE</scope>
    <source>
        <strain evidence="6">RG-N-1a</strain>
    </source>
</reference>
<dbReference type="Gene3D" id="3.30.1360.120">
    <property type="entry name" value="Probable tRNA modification gtpase trme, domain 1"/>
    <property type="match status" value="1"/>
</dbReference>